<feature type="domain" description="DUF4124" evidence="3">
    <location>
        <begin position="18"/>
        <end position="64"/>
    </location>
</feature>
<evidence type="ECO:0000259" key="3">
    <source>
        <dbReference type="Pfam" id="PF13511"/>
    </source>
</evidence>
<reference evidence="5" key="1">
    <citation type="journal article" date="2019" name="Int. J. Syst. Evol. Microbiol.">
        <title>The Global Catalogue of Microorganisms (GCM) 10K type strain sequencing project: providing services to taxonomists for standard genome sequencing and annotation.</title>
        <authorList>
            <consortium name="The Broad Institute Genomics Platform"/>
            <consortium name="The Broad Institute Genome Sequencing Center for Infectious Disease"/>
            <person name="Wu L."/>
            <person name="Ma J."/>
        </authorList>
    </citation>
    <scope>NUCLEOTIDE SEQUENCE [LARGE SCALE GENOMIC DNA]</scope>
    <source>
        <strain evidence="5">CCUG 38813</strain>
    </source>
</reference>
<feature type="compositionally biased region" description="Low complexity" evidence="1">
    <location>
        <begin position="69"/>
        <end position="85"/>
    </location>
</feature>
<evidence type="ECO:0000256" key="1">
    <source>
        <dbReference type="SAM" id="MobiDB-lite"/>
    </source>
</evidence>
<proteinExistence type="predicted"/>
<keyword evidence="5" id="KW-1185">Reference proteome</keyword>
<dbReference type="Proteomes" id="UP001596031">
    <property type="component" value="Unassembled WGS sequence"/>
</dbReference>
<evidence type="ECO:0000256" key="2">
    <source>
        <dbReference type="SAM" id="SignalP"/>
    </source>
</evidence>
<evidence type="ECO:0000313" key="5">
    <source>
        <dbReference type="Proteomes" id="UP001596031"/>
    </source>
</evidence>
<dbReference type="Pfam" id="PF13511">
    <property type="entry name" value="DUF4124"/>
    <property type="match status" value="1"/>
</dbReference>
<organism evidence="4 5">
    <name type="scientific">Massilia jejuensis</name>
    <dbReference type="NCBI Taxonomy" id="648894"/>
    <lineage>
        <taxon>Bacteria</taxon>
        <taxon>Pseudomonadati</taxon>
        <taxon>Pseudomonadota</taxon>
        <taxon>Betaproteobacteria</taxon>
        <taxon>Burkholderiales</taxon>
        <taxon>Oxalobacteraceae</taxon>
        <taxon>Telluria group</taxon>
        <taxon>Massilia</taxon>
    </lineage>
</organism>
<sequence>MPSSLRPRLLRLAPLLPLLLCCAGAAQAQYVWIAPNGVRQYSDQPPPPGTPPSKILKARGRPAPVQDIPAARAPAGTAKPTAPTLAEREADYRKRAREREEAARKAENESAQAAARRESCESQRRRKRVLDSGIRIGDIDDKGEKRYLSDSERAARTAAVDKALADCR</sequence>
<dbReference type="EMBL" id="JBHSMS010000039">
    <property type="protein sequence ID" value="MFC5512053.1"/>
    <property type="molecule type" value="Genomic_DNA"/>
</dbReference>
<evidence type="ECO:0000313" key="4">
    <source>
        <dbReference type="EMBL" id="MFC5512053.1"/>
    </source>
</evidence>
<name>A0ABW0PIA8_9BURK</name>
<feature type="signal peptide" evidence="2">
    <location>
        <begin position="1"/>
        <end position="28"/>
    </location>
</feature>
<feature type="region of interest" description="Disordered" evidence="1">
    <location>
        <begin position="41"/>
        <end position="168"/>
    </location>
</feature>
<gene>
    <name evidence="4" type="ORF">ACFPOU_13075</name>
</gene>
<dbReference type="RefSeq" id="WP_379721870.1">
    <property type="nucleotide sequence ID" value="NZ_JBHSMS010000039.1"/>
</dbReference>
<feature type="compositionally biased region" description="Basic and acidic residues" evidence="1">
    <location>
        <begin position="86"/>
        <end position="108"/>
    </location>
</feature>
<feature type="compositionally biased region" description="Basic and acidic residues" evidence="1">
    <location>
        <begin position="137"/>
        <end position="155"/>
    </location>
</feature>
<feature type="chain" id="PRO_5046832110" evidence="2">
    <location>
        <begin position="29"/>
        <end position="168"/>
    </location>
</feature>
<dbReference type="InterPro" id="IPR025392">
    <property type="entry name" value="DUF4124"/>
</dbReference>
<comment type="caution">
    <text evidence="4">The sequence shown here is derived from an EMBL/GenBank/DDBJ whole genome shotgun (WGS) entry which is preliminary data.</text>
</comment>
<keyword evidence="2" id="KW-0732">Signal</keyword>
<protein>
    <submittedName>
        <fullName evidence="4">DUF4124 domain-containing protein</fullName>
    </submittedName>
</protein>
<accession>A0ABW0PIA8</accession>